<dbReference type="Gene3D" id="3.30.1240.10">
    <property type="match status" value="1"/>
</dbReference>
<dbReference type="EMBL" id="JACCFK010000001">
    <property type="protein sequence ID" value="NYI87270.1"/>
    <property type="molecule type" value="Genomic_DNA"/>
</dbReference>
<name>A0A853AX51_9PSEU</name>
<reference evidence="1 2" key="1">
    <citation type="submission" date="2020-07" db="EMBL/GenBank/DDBJ databases">
        <title>Sequencing the genomes of 1000 actinobacteria strains.</title>
        <authorList>
            <person name="Klenk H.-P."/>
        </authorList>
    </citation>
    <scope>NUCLEOTIDE SEQUENCE [LARGE SCALE GENOMIC DNA]</scope>
    <source>
        <strain evidence="1 2">DSM 104006</strain>
    </source>
</reference>
<dbReference type="RefSeq" id="WP_179771693.1">
    <property type="nucleotide sequence ID" value="NZ_JACCFK010000001.1"/>
</dbReference>
<evidence type="ECO:0000313" key="2">
    <source>
        <dbReference type="Proteomes" id="UP000549616"/>
    </source>
</evidence>
<dbReference type="GO" id="GO:0016791">
    <property type="term" value="F:phosphatase activity"/>
    <property type="evidence" value="ECO:0007669"/>
    <property type="project" value="TreeGrafter"/>
</dbReference>
<dbReference type="InterPro" id="IPR036412">
    <property type="entry name" value="HAD-like_sf"/>
</dbReference>
<dbReference type="SUPFAM" id="SSF56784">
    <property type="entry name" value="HAD-like"/>
    <property type="match status" value="1"/>
</dbReference>
<dbReference type="Pfam" id="PF08282">
    <property type="entry name" value="Hydrolase_3"/>
    <property type="match status" value="2"/>
</dbReference>
<accession>A0A853AX51</accession>
<gene>
    <name evidence="1" type="ORF">HNR02_000593</name>
</gene>
<proteinExistence type="predicted"/>
<keyword evidence="2" id="KW-1185">Reference proteome</keyword>
<dbReference type="PANTHER" id="PTHR10000">
    <property type="entry name" value="PHOSPHOSERINE PHOSPHATASE"/>
    <property type="match status" value="1"/>
</dbReference>
<evidence type="ECO:0000313" key="1">
    <source>
        <dbReference type="EMBL" id="NYI87270.1"/>
    </source>
</evidence>
<dbReference type="PANTHER" id="PTHR10000:SF53">
    <property type="entry name" value="5-AMINO-6-(5-PHOSPHO-D-RIBITYLAMINO)URACIL PHOSPHATASE YBJI-RELATED"/>
    <property type="match status" value="1"/>
</dbReference>
<dbReference type="Proteomes" id="UP000549616">
    <property type="component" value="Unassembled WGS sequence"/>
</dbReference>
<sequence>MGERESRRAEAGVPFVFDVDGTTCFDGNHLPRDIVEAILRCRSRHPVVFASARPIRDLVPVLPGELSDAPLVGGNGAFTRANGHIEVTKFSDDVRGAIDGIIDRYELEYLIDSSWDYSYHVKRDREILGRVDQAGLAKRVARESLAEYVKVVLFGLGDVAMTELTHLGVTINVHRSEDLVDLAPGLVDKAMGLSALGIPAGGYVAFGNDQNDLRMFEDAAYAVCVGDSDAGRLAARVITRAEVAEAIDALSSTAAIGSY</sequence>
<dbReference type="AlphaFoldDB" id="A0A853AX51"/>
<dbReference type="Gene3D" id="3.40.50.1000">
    <property type="entry name" value="HAD superfamily/HAD-like"/>
    <property type="match status" value="1"/>
</dbReference>
<organism evidence="1 2">
    <name type="scientific">Amycolatopsis endophytica</name>
    <dbReference type="NCBI Taxonomy" id="860233"/>
    <lineage>
        <taxon>Bacteria</taxon>
        <taxon>Bacillati</taxon>
        <taxon>Actinomycetota</taxon>
        <taxon>Actinomycetes</taxon>
        <taxon>Pseudonocardiales</taxon>
        <taxon>Pseudonocardiaceae</taxon>
        <taxon>Amycolatopsis</taxon>
    </lineage>
</organism>
<evidence type="ECO:0008006" key="3">
    <source>
        <dbReference type="Google" id="ProtNLM"/>
    </source>
</evidence>
<comment type="caution">
    <text evidence="1">The sequence shown here is derived from an EMBL/GenBank/DDBJ whole genome shotgun (WGS) entry which is preliminary data.</text>
</comment>
<protein>
    <recommendedName>
        <fullName evidence="3">HAD family hydrolase</fullName>
    </recommendedName>
</protein>
<dbReference type="InterPro" id="IPR023214">
    <property type="entry name" value="HAD_sf"/>
</dbReference>
<dbReference type="GO" id="GO:0005829">
    <property type="term" value="C:cytosol"/>
    <property type="evidence" value="ECO:0007669"/>
    <property type="project" value="TreeGrafter"/>
</dbReference>
<dbReference type="GO" id="GO:0000287">
    <property type="term" value="F:magnesium ion binding"/>
    <property type="evidence" value="ECO:0007669"/>
    <property type="project" value="TreeGrafter"/>
</dbReference>